<gene>
    <name evidence="2" type="ORF">DFW101_2161</name>
</gene>
<evidence type="ECO:0000256" key="1">
    <source>
        <dbReference type="SAM" id="SignalP"/>
    </source>
</evidence>
<accession>G7Q9C4</accession>
<evidence type="ECO:0000313" key="2">
    <source>
        <dbReference type="EMBL" id="EHJ48167.1"/>
    </source>
</evidence>
<reference evidence="3" key="1">
    <citation type="journal article" date="2015" name="Genome Announc.">
        <title>High-Quality Draft Genome Sequence of Desulfovibrio carbinoliphilus FW-101-2B, an Organic Acid-Oxidizing Sulfate-Reducing Bacterium Isolated from Uranium(VI)-Contaminated Groundwater.</title>
        <authorList>
            <person name="Ramsay B.D."/>
            <person name="Hwang C."/>
            <person name="Woo H.L."/>
            <person name="Carroll S.L."/>
            <person name="Lucas S."/>
            <person name="Han J."/>
            <person name="Lapidus A.L."/>
            <person name="Cheng J.F."/>
            <person name="Goodwin L.A."/>
            <person name="Pitluck S."/>
            <person name="Peters L."/>
            <person name="Chertkov O."/>
            <person name="Held B."/>
            <person name="Detter J.C."/>
            <person name="Han C.S."/>
            <person name="Tapia R."/>
            <person name="Land M.L."/>
            <person name="Hauser L.J."/>
            <person name="Kyrpides N.C."/>
            <person name="Ivanova N.N."/>
            <person name="Mikhailova N."/>
            <person name="Pagani I."/>
            <person name="Woyke T."/>
            <person name="Arkin A.P."/>
            <person name="Dehal P."/>
            <person name="Chivian D."/>
            <person name="Criddle C.S."/>
            <person name="Wu W."/>
            <person name="Chakraborty R."/>
            <person name="Hazen T.C."/>
            <person name="Fields M.W."/>
        </authorList>
    </citation>
    <scope>NUCLEOTIDE SEQUENCE [LARGE SCALE GENOMIC DNA]</scope>
    <source>
        <strain evidence="3">FW-101-2B</strain>
    </source>
</reference>
<dbReference type="eggNOG" id="ENOG5033B0Z">
    <property type="taxonomic scope" value="Bacteria"/>
</dbReference>
<evidence type="ECO:0000313" key="3">
    <source>
        <dbReference type="Proteomes" id="UP000004662"/>
    </source>
</evidence>
<dbReference type="STRING" id="694327.DFW101_2161"/>
<dbReference type="Proteomes" id="UP000004662">
    <property type="component" value="Chromosome"/>
</dbReference>
<organism evidence="2 3">
    <name type="scientific">Solidesulfovibrio carbinoliphilus subsp. oakridgensis</name>
    <dbReference type="NCBI Taxonomy" id="694327"/>
    <lineage>
        <taxon>Bacteria</taxon>
        <taxon>Pseudomonadati</taxon>
        <taxon>Thermodesulfobacteriota</taxon>
        <taxon>Desulfovibrionia</taxon>
        <taxon>Desulfovibrionales</taxon>
        <taxon>Desulfovibrionaceae</taxon>
        <taxon>Solidesulfovibrio</taxon>
    </lineage>
</organism>
<sequence length="506" mass="54679">MAARLCCLALAGLLLFPGTAPAAAPVPGPGGPGGSGVPAARPPEFRGLAFGAPLAALPGMVPVADHGPTVFCRRADEKPVLGEDCPADIRYGFSRGALFFVRLTLAGCESLAVLTRAYEAKYGRPAREGAPGVLRLVWRLPALTVSLSHFARDGDTVVDYVYLPDLTPDEREVWQSAEDIRARGPIGFRGLRFGRELSGIAGLVPAYREGAAAYYRRPDERLELGELRLSDILYGFWQGRFFAVVMRAEGSGDADHFDALRRAYQSKYGPPRAIPATLEEELVWSWPEAQIALTRDAEAGWLAIRYADARLLAQVAEAETRAGAPPSLSGGLRLFSPGDPPRSFRGAAFGSAPDNLPSGEYLYVHRGRRYYRRADERLNLGDIPLSSVLYGYDANRLAGVTLVVAPSGGDPQKDYERVLSAYTAKYGPPATRPDTPPGGDGGTIHQWSWPGISIAVIRPRTGPMEIHYVDASLLRRREARIADKALDAFDRKIFAAPDAAGPGIER</sequence>
<keyword evidence="1" id="KW-0732">Signal</keyword>
<evidence type="ECO:0008006" key="4">
    <source>
        <dbReference type="Google" id="ProtNLM"/>
    </source>
</evidence>
<dbReference type="RefSeq" id="WP_009181548.1">
    <property type="nucleotide sequence ID" value="NZ_CM001368.1"/>
</dbReference>
<dbReference type="HOGENOM" id="CLU_552897_0_0_7"/>
<dbReference type="OrthoDB" id="5442117at2"/>
<name>G7Q9C4_9BACT</name>
<feature type="signal peptide" evidence="1">
    <location>
        <begin position="1"/>
        <end position="22"/>
    </location>
</feature>
<feature type="chain" id="PRO_5003503287" description="Lipoprotein" evidence="1">
    <location>
        <begin position="23"/>
        <end position="506"/>
    </location>
</feature>
<protein>
    <recommendedName>
        <fullName evidence="4">Lipoprotein</fullName>
    </recommendedName>
</protein>
<proteinExistence type="predicted"/>
<keyword evidence="3" id="KW-1185">Reference proteome</keyword>
<dbReference type="AlphaFoldDB" id="G7Q9C4"/>
<dbReference type="EMBL" id="CM001368">
    <property type="protein sequence ID" value="EHJ48167.1"/>
    <property type="molecule type" value="Genomic_DNA"/>
</dbReference>